<dbReference type="NCBIfam" id="TIGR02550">
    <property type="entry name" value="flagell_flgL"/>
    <property type="match status" value="1"/>
</dbReference>
<dbReference type="EMBL" id="QSND01000002">
    <property type="protein sequence ID" value="KAA6450818.1"/>
    <property type="molecule type" value="Genomic_DNA"/>
</dbReference>
<protein>
    <submittedName>
        <fullName evidence="6">Flagellar hook-associated protein FlgL</fullName>
    </submittedName>
</protein>
<gene>
    <name evidence="6" type="ORF">DX927_08200</name>
</gene>
<evidence type="ECO:0000313" key="7">
    <source>
        <dbReference type="Proteomes" id="UP000324326"/>
    </source>
</evidence>
<comment type="caution">
    <text evidence="6">The sequence shown here is derived from an EMBL/GenBank/DDBJ whole genome shotgun (WGS) entry which is preliminary data.</text>
</comment>
<comment type="similarity">
    <text evidence="2">Belongs to the bacterial flagellin family.</text>
</comment>
<evidence type="ECO:0000256" key="2">
    <source>
        <dbReference type="ARBA" id="ARBA00005709"/>
    </source>
</evidence>
<evidence type="ECO:0000256" key="1">
    <source>
        <dbReference type="ARBA" id="ARBA00004365"/>
    </source>
</evidence>
<organism evidence="6 7">
    <name type="scientific">Bacillus swezeyi</name>
    <dbReference type="NCBI Taxonomy" id="1925020"/>
    <lineage>
        <taxon>Bacteria</taxon>
        <taxon>Bacillati</taxon>
        <taxon>Bacillota</taxon>
        <taxon>Bacilli</taxon>
        <taxon>Bacillales</taxon>
        <taxon>Bacillaceae</taxon>
        <taxon>Bacillus</taxon>
    </lineage>
</organism>
<dbReference type="PANTHER" id="PTHR42792:SF1">
    <property type="entry name" value="FLAGELLAR HOOK-ASSOCIATED PROTEIN 3"/>
    <property type="match status" value="1"/>
</dbReference>
<dbReference type="GO" id="GO:0005198">
    <property type="term" value="F:structural molecule activity"/>
    <property type="evidence" value="ECO:0007669"/>
    <property type="project" value="InterPro"/>
</dbReference>
<feature type="domain" description="Flagellin N-terminal" evidence="4">
    <location>
        <begin position="7"/>
        <end position="139"/>
    </location>
</feature>
<evidence type="ECO:0000313" key="6">
    <source>
        <dbReference type="EMBL" id="KAA6450818.1"/>
    </source>
</evidence>
<name>A0A5M8RTL6_9BACI</name>
<keyword evidence="6" id="KW-0969">Cilium</keyword>
<evidence type="ECO:0000259" key="4">
    <source>
        <dbReference type="Pfam" id="PF00669"/>
    </source>
</evidence>
<dbReference type="STRING" id="1925020.BTA30_10085"/>
<feature type="domain" description="Flagellin C-terminal" evidence="5">
    <location>
        <begin position="221"/>
        <end position="302"/>
    </location>
</feature>
<dbReference type="Pfam" id="PF00669">
    <property type="entry name" value="Flagellin_N"/>
    <property type="match status" value="1"/>
</dbReference>
<evidence type="ECO:0000256" key="3">
    <source>
        <dbReference type="ARBA" id="ARBA00023143"/>
    </source>
</evidence>
<accession>A0A5M8RTL6</accession>
<dbReference type="SUPFAM" id="SSF64518">
    <property type="entry name" value="Phase 1 flagellin"/>
    <property type="match status" value="1"/>
</dbReference>
<keyword evidence="3" id="KW-0975">Bacterial flagellum</keyword>
<dbReference type="Pfam" id="PF00700">
    <property type="entry name" value="Flagellin_C"/>
    <property type="match status" value="1"/>
</dbReference>
<keyword evidence="6" id="KW-0966">Cell projection</keyword>
<dbReference type="GO" id="GO:0009424">
    <property type="term" value="C:bacterial-type flagellum hook"/>
    <property type="evidence" value="ECO:0007669"/>
    <property type="project" value="InterPro"/>
</dbReference>
<dbReference type="PANTHER" id="PTHR42792">
    <property type="entry name" value="FLAGELLIN"/>
    <property type="match status" value="1"/>
</dbReference>
<proteinExistence type="inferred from homology"/>
<sequence length="303" mass="33368">MRVTQGMIAKNSLRYINSSYGKLDKLQSQISSGKKITKASDDPVVAMKSLKYNTQLSQVKQYQSNTSQAFTWLENTETNITEGIDVMAKVRELTVKAQNNTNGEEELEAIGVEIGQLKDQLIQIANAQVNGRYLFNGTNSDVVPIVKNADGSYTYNFENYTNASDVNINVSPNASLKVNANPISAFGGQSASGQNVFEMLNSLETTLNSGSLDGMDDLLADIDQFTEQMSAERSDIGARYNRLELINTRLSAQEETSAKVLSDNEDVELEKVITDFITQQSVHRAALSVNAKIVQPTLIDFLR</sequence>
<keyword evidence="6" id="KW-0282">Flagellum</keyword>
<dbReference type="InterPro" id="IPR001492">
    <property type="entry name" value="Flagellin"/>
</dbReference>
<dbReference type="InterPro" id="IPR046358">
    <property type="entry name" value="Flagellin_C"/>
</dbReference>
<dbReference type="Gene3D" id="1.20.1330.10">
    <property type="entry name" value="f41 fragment of flagellin, N-terminal domain"/>
    <property type="match status" value="1"/>
</dbReference>
<reference evidence="6 7" key="1">
    <citation type="submission" date="2018-08" db="EMBL/GenBank/DDBJ databases">
        <title>Bacillus phenotypic plasticity.</title>
        <authorList>
            <person name="Hurtado E."/>
        </authorList>
    </citation>
    <scope>NUCLEOTIDE SEQUENCE [LARGE SCALE GENOMIC DNA]</scope>
    <source>
        <strain evidence="6 7">427</strain>
    </source>
</reference>
<dbReference type="AlphaFoldDB" id="A0A5M8RTL6"/>
<dbReference type="RefSeq" id="WP_148957179.1">
    <property type="nucleotide sequence ID" value="NZ_QSND01000002.1"/>
</dbReference>
<comment type="subcellular location">
    <subcellularLocation>
        <location evidence="1">Bacterial flagellum</location>
    </subcellularLocation>
</comment>
<evidence type="ECO:0000259" key="5">
    <source>
        <dbReference type="Pfam" id="PF00700"/>
    </source>
</evidence>
<dbReference type="Proteomes" id="UP000324326">
    <property type="component" value="Unassembled WGS sequence"/>
</dbReference>
<dbReference type="InterPro" id="IPR001029">
    <property type="entry name" value="Flagellin_N"/>
</dbReference>
<dbReference type="GO" id="GO:0071973">
    <property type="term" value="P:bacterial-type flagellum-dependent cell motility"/>
    <property type="evidence" value="ECO:0007669"/>
    <property type="project" value="InterPro"/>
</dbReference>
<dbReference type="InterPro" id="IPR013384">
    <property type="entry name" value="Flagell_FlgL"/>
</dbReference>